<evidence type="ECO:0000313" key="3">
    <source>
        <dbReference type="Proteomes" id="UP000249799"/>
    </source>
</evidence>
<dbReference type="KEGG" id="bsed:DN745_11955"/>
<feature type="transmembrane region" description="Helical" evidence="1">
    <location>
        <begin position="208"/>
        <end position="234"/>
    </location>
</feature>
<dbReference type="AlphaFoldDB" id="A0A2Z4FMU9"/>
<dbReference type="RefSeq" id="WP_111335146.1">
    <property type="nucleotide sequence ID" value="NZ_CP030032.1"/>
</dbReference>
<feature type="transmembrane region" description="Helical" evidence="1">
    <location>
        <begin position="46"/>
        <end position="69"/>
    </location>
</feature>
<keyword evidence="1" id="KW-0812">Transmembrane</keyword>
<proteinExistence type="predicted"/>
<keyword evidence="1" id="KW-1133">Transmembrane helix</keyword>
<keyword evidence="1" id="KW-0472">Membrane</keyword>
<reference evidence="2 3" key="1">
    <citation type="submission" date="2018-06" db="EMBL/GenBank/DDBJ databases">
        <title>Lujinxingia sediminis gen. nov. sp. nov., a new facultative anaerobic member of the class Deltaproteobacteria, and proposal of Lujinxingaceae fam. nov.</title>
        <authorList>
            <person name="Guo L.-Y."/>
            <person name="Li C.-M."/>
            <person name="Wang S."/>
            <person name="Du Z.-J."/>
        </authorList>
    </citation>
    <scope>NUCLEOTIDE SEQUENCE [LARGE SCALE GENOMIC DNA]</scope>
    <source>
        <strain evidence="2 3">FA350</strain>
    </source>
</reference>
<evidence type="ECO:0000313" key="2">
    <source>
        <dbReference type="EMBL" id="AWV90014.1"/>
    </source>
</evidence>
<feature type="transmembrane region" description="Helical" evidence="1">
    <location>
        <begin position="164"/>
        <end position="188"/>
    </location>
</feature>
<dbReference type="Proteomes" id="UP000249799">
    <property type="component" value="Chromosome"/>
</dbReference>
<name>A0A2Z4FMU9_9DELT</name>
<gene>
    <name evidence="2" type="ORF">DN745_11955</name>
</gene>
<dbReference type="EMBL" id="CP030032">
    <property type="protein sequence ID" value="AWV90014.1"/>
    <property type="molecule type" value="Genomic_DNA"/>
</dbReference>
<evidence type="ECO:0008006" key="4">
    <source>
        <dbReference type="Google" id="ProtNLM"/>
    </source>
</evidence>
<protein>
    <recommendedName>
        <fullName evidence="4">Glycerophosphoryl diester phosphodiesterase membrane domain-containing protein</fullName>
    </recommendedName>
</protein>
<evidence type="ECO:0000256" key="1">
    <source>
        <dbReference type="SAM" id="Phobius"/>
    </source>
</evidence>
<sequence>MGLVFQRASGSILRAWLLLALIQCIALTIAALPAIAAEFVDDLGTLAALASFSLGLLGVAALVCFVTLVGQWALFMPLNNLLFVDPVERLGVWGTLMSVKSVYFPTLAAFLFLIIGGALGVAICILPGFIVGFLFCQSYYLTAAKRMGPFAALARSFKLNTRHWTSVILLPIGALGVLIVASILLSALSLGGSATTPMDSRLDAISQLLLSEILSFFVLQVAFFLIFLLHAALFSYIETQETGRLPVQ</sequence>
<organism evidence="2 3">
    <name type="scientific">Bradymonas sediminis</name>
    <dbReference type="NCBI Taxonomy" id="1548548"/>
    <lineage>
        <taxon>Bacteria</taxon>
        <taxon>Deltaproteobacteria</taxon>
        <taxon>Bradymonadales</taxon>
        <taxon>Bradymonadaceae</taxon>
        <taxon>Bradymonas</taxon>
    </lineage>
</organism>
<feature type="transmembrane region" description="Helical" evidence="1">
    <location>
        <begin position="90"/>
        <end position="114"/>
    </location>
</feature>
<accession>A0A2Z4FMU9</accession>
<keyword evidence="3" id="KW-1185">Reference proteome</keyword>